<dbReference type="OrthoDB" id="2356492at2759"/>
<evidence type="ECO:0000313" key="2">
    <source>
        <dbReference type="Proteomes" id="UP001153678"/>
    </source>
</evidence>
<sequence>MVKTGSRTLNRAEVCREAEQEWNKIKSKNETEIDVIIKNYLDTPFNLYDIQTLRPR</sequence>
<gene>
    <name evidence="1" type="ORF">FWILDA_LOCUS16003</name>
</gene>
<evidence type="ECO:0000313" key="1">
    <source>
        <dbReference type="EMBL" id="CAI2193295.1"/>
    </source>
</evidence>
<comment type="caution">
    <text evidence="1">The sequence shown here is derived from an EMBL/GenBank/DDBJ whole genome shotgun (WGS) entry which is preliminary data.</text>
</comment>
<feature type="non-terminal residue" evidence="1">
    <location>
        <position position="56"/>
    </location>
</feature>
<reference evidence="1" key="1">
    <citation type="submission" date="2022-08" db="EMBL/GenBank/DDBJ databases">
        <authorList>
            <person name="Kallberg Y."/>
            <person name="Tangrot J."/>
            <person name="Rosling A."/>
        </authorList>
    </citation>
    <scope>NUCLEOTIDE SEQUENCE</scope>
    <source>
        <strain evidence="1">Wild A</strain>
    </source>
</reference>
<dbReference type="AlphaFoldDB" id="A0A9W4T7J6"/>
<keyword evidence="2" id="KW-1185">Reference proteome</keyword>
<organism evidence="1 2">
    <name type="scientific">Funneliformis geosporum</name>
    <dbReference type="NCBI Taxonomy" id="1117311"/>
    <lineage>
        <taxon>Eukaryota</taxon>
        <taxon>Fungi</taxon>
        <taxon>Fungi incertae sedis</taxon>
        <taxon>Mucoromycota</taxon>
        <taxon>Glomeromycotina</taxon>
        <taxon>Glomeromycetes</taxon>
        <taxon>Glomerales</taxon>
        <taxon>Glomeraceae</taxon>
        <taxon>Funneliformis</taxon>
    </lineage>
</organism>
<accession>A0A9W4T7J6</accession>
<proteinExistence type="predicted"/>
<dbReference type="EMBL" id="CAMKVN010009350">
    <property type="protein sequence ID" value="CAI2193295.1"/>
    <property type="molecule type" value="Genomic_DNA"/>
</dbReference>
<name>A0A9W4T7J6_9GLOM</name>
<dbReference type="Proteomes" id="UP001153678">
    <property type="component" value="Unassembled WGS sequence"/>
</dbReference>
<protein>
    <submittedName>
        <fullName evidence="1">19937_t:CDS:1</fullName>
    </submittedName>
</protein>